<feature type="coiled-coil region" evidence="15">
    <location>
        <begin position="162"/>
        <end position="189"/>
    </location>
</feature>
<dbReference type="InterPro" id="IPR017205">
    <property type="entry name" value="Sig_transdc_His_kinase_ChrS"/>
</dbReference>
<keyword evidence="6" id="KW-0004">4Fe-4S</keyword>
<sequence length="391" mass="41255">MAQRALRRWYAALWITLGLVPQAMGVWDQPDDTRSTTLALLAVLALSYPITGTFPGDPAVRRYAFLGVLILGIGAVSYLMDGAASLLIVSLPHFWLFAGGPRRAVVLSGAAAAATVAGNVLQQGRDGEILTGNAIAALIGYAAGVLFGLWMHRVLGQRDERARLLAADLENTQRQLAEAQRRQGAADERERLAREIHDTLAQGFASIVVLAEAARNGLGADPDRSAQQLLSIEQTARENLAEARVLVASGAGGLAAQDGAPASIAGALRRTLDRFAEDTGLTVTAELPEVDCDRTARIALLRCTQESLANVRKHAAASTVGVVLERHPHGIELEITDDGRGFTVGESAGFGLDGMRRRLAELGGELTVTSSPGDGTRVLALIPPRPTSGEA</sequence>
<comment type="catalytic activity">
    <reaction evidence="1">
        <text>ATP + protein L-histidine = ADP + protein N-phospho-L-histidine.</text>
        <dbReference type="EC" id="2.7.13.3"/>
    </reaction>
</comment>
<organism evidence="18 19">
    <name type="scientific">Actinomadura soli</name>
    <dbReference type="NCBI Taxonomy" id="2508997"/>
    <lineage>
        <taxon>Bacteria</taxon>
        <taxon>Bacillati</taxon>
        <taxon>Actinomycetota</taxon>
        <taxon>Actinomycetes</taxon>
        <taxon>Streptosporangiales</taxon>
        <taxon>Thermomonosporaceae</taxon>
        <taxon>Actinomadura</taxon>
    </lineage>
</organism>
<feature type="transmembrane region" description="Helical" evidence="16">
    <location>
        <begin position="103"/>
        <end position="121"/>
    </location>
</feature>
<dbReference type="Pfam" id="PF02518">
    <property type="entry name" value="HATPase_c"/>
    <property type="match status" value="1"/>
</dbReference>
<evidence type="ECO:0000256" key="13">
    <source>
        <dbReference type="ARBA" id="ARBA00024827"/>
    </source>
</evidence>
<dbReference type="InterPro" id="IPR011712">
    <property type="entry name" value="Sig_transdc_His_kin_sub3_dim/P"/>
</dbReference>
<dbReference type="Pfam" id="PF07730">
    <property type="entry name" value="HisKA_3"/>
    <property type="match status" value="1"/>
</dbReference>
<comment type="subcellular location">
    <subcellularLocation>
        <location evidence="3">Cytoplasm</location>
    </subcellularLocation>
</comment>
<evidence type="ECO:0000256" key="14">
    <source>
        <dbReference type="ARBA" id="ARBA00030800"/>
    </source>
</evidence>
<dbReference type="SMART" id="SM00387">
    <property type="entry name" value="HATPase_c"/>
    <property type="match status" value="1"/>
</dbReference>
<dbReference type="GO" id="GO:0051539">
    <property type="term" value="F:4 iron, 4 sulfur cluster binding"/>
    <property type="evidence" value="ECO:0007669"/>
    <property type="project" value="UniProtKB-KW"/>
</dbReference>
<feature type="transmembrane region" description="Helical" evidence="16">
    <location>
        <begin position="133"/>
        <end position="151"/>
    </location>
</feature>
<evidence type="ECO:0000256" key="12">
    <source>
        <dbReference type="ARBA" id="ARBA00023014"/>
    </source>
</evidence>
<evidence type="ECO:0000256" key="10">
    <source>
        <dbReference type="ARBA" id="ARBA00023004"/>
    </source>
</evidence>
<keyword evidence="15" id="KW-0175">Coiled coil</keyword>
<evidence type="ECO:0000256" key="16">
    <source>
        <dbReference type="SAM" id="Phobius"/>
    </source>
</evidence>
<evidence type="ECO:0000256" key="2">
    <source>
        <dbReference type="ARBA" id="ARBA00001966"/>
    </source>
</evidence>
<dbReference type="InterPro" id="IPR050482">
    <property type="entry name" value="Sensor_HK_TwoCompSys"/>
</dbReference>
<evidence type="ECO:0000313" key="19">
    <source>
        <dbReference type="Proteomes" id="UP000309174"/>
    </source>
</evidence>
<dbReference type="PANTHER" id="PTHR24421">
    <property type="entry name" value="NITRATE/NITRITE SENSOR PROTEIN NARX-RELATED"/>
    <property type="match status" value="1"/>
</dbReference>
<accession>A0A5C4JA44</accession>
<dbReference type="EMBL" id="VCKW01000091">
    <property type="protein sequence ID" value="TMQ98928.1"/>
    <property type="molecule type" value="Genomic_DNA"/>
</dbReference>
<comment type="cofactor">
    <cofactor evidence="2">
        <name>[4Fe-4S] cluster</name>
        <dbReference type="ChEBI" id="CHEBI:49883"/>
    </cofactor>
</comment>
<keyword evidence="7" id="KW-0963">Cytoplasm</keyword>
<evidence type="ECO:0000256" key="1">
    <source>
        <dbReference type="ARBA" id="ARBA00000085"/>
    </source>
</evidence>
<keyword evidence="16" id="KW-1133">Transmembrane helix</keyword>
<evidence type="ECO:0000256" key="4">
    <source>
        <dbReference type="ARBA" id="ARBA00012438"/>
    </source>
</evidence>
<evidence type="ECO:0000256" key="6">
    <source>
        <dbReference type="ARBA" id="ARBA00022485"/>
    </source>
</evidence>
<name>A0A5C4JA44_9ACTN</name>
<dbReference type="Proteomes" id="UP000309174">
    <property type="component" value="Unassembled WGS sequence"/>
</dbReference>
<evidence type="ECO:0000256" key="15">
    <source>
        <dbReference type="SAM" id="Coils"/>
    </source>
</evidence>
<evidence type="ECO:0000256" key="3">
    <source>
        <dbReference type="ARBA" id="ARBA00004496"/>
    </source>
</evidence>
<dbReference type="OrthoDB" id="227596at2"/>
<dbReference type="GO" id="GO:0005737">
    <property type="term" value="C:cytoplasm"/>
    <property type="evidence" value="ECO:0007669"/>
    <property type="project" value="UniProtKB-SubCell"/>
</dbReference>
<feature type="transmembrane region" description="Helical" evidence="16">
    <location>
        <begin position="63"/>
        <end position="91"/>
    </location>
</feature>
<evidence type="ECO:0000256" key="9">
    <source>
        <dbReference type="ARBA" id="ARBA00022777"/>
    </source>
</evidence>
<comment type="function">
    <text evidence="13">Member of the two-component regulatory system NreB/NreC involved in the control of dissimilatory nitrate/nitrite reduction in response to oxygen. NreB functions as a direct oxygen sensor histidine kinase which is autophosphorylated, in the absence of oxygen, probably at the conserved histidine residue, and transfers its phosphate group probably to a conserved aspartate residue of NreC. NreB/NreC activates the expression of the nitrate (narGHJI) and nitrite (nir) reductase operons, as well as the putative nitrate transporter gene narT.</text>
</comment>
<dbReference type="PIRSF" id="PIRSF037434">
    <property type="entry name" value="STHK_ChrS"/>
    <property type="match status" value="1"/>
</dbReference>
<reference evidence="18 19" key="1">
    <citation type="submission" date="2019-05" db="EMBL/GenBank/DDBJ databases">
        <title>Draft genome sequence of Actinomadura sp. 14C53.</title>
        <authorList>
            <person name="Saricaoglu S."/>
            <person name="Isik K."/>
        </authorList>
    </citation>
    <scope>NUCLEOTIDE SEQUENCE [LARGE SCALE GENOMIC DNA]</scope>
    <source>
        <strain evidence="18 19">14C53</strain>
    </source>
</reference>
<dbReference type="AlphaFoldDB" id="A0A5C4JA44"/>
<keyword evidence="8" id="KW-0808">Transferase</keyword>
<keyword evidence="12" id="KW-0411">Iron-sulfur</keyword>
<comment type="caution">
    <text evidence="18">The sequence shown here is derived from an EMBL/GenBank/DDBJ whole genome shotgun (WGS) entry which is preliminary data.</text>
</comment>
<proteinExistence type="predicted"/>
<dbReference type="CDD" id="cd16917">
    <property type="entry name" value="HATPase_UhpB-NarQ-NarX-like"/>
    <property type="match status" value="1"/>
</dbReference>
<dbReference type="Gene3D" id="3.30.565.10">
    <property type="entry name" value="Histidine kinase-like ATPase, C-terminal domain"/>
    <property type="match status" value="1"/>
</dbReference>
<keyword evidence="10" id="KW-0408">Iron</keyword>
<dbReference type="RefSeq" id="WP_138646456.1">
    <property type="nucleotide sequence ID" value="NZ_VCKW01000091.1"/>
</dbReference>
<dbReference type="EC" id="2.7.13.3" evidence="4"/>
<evidence type="ECO:0000256" key="11">
    <source>
        <dbReference type="ARBA" id="ARBA00023012"/>
    </source>
</evidence>
<keyword evidence="16" id="KW-0812">Transmembrane</keyword>
<dbReference type="InterPro" id="IPR036890">
    <property type="entry name" value="HATPase_C_sf"/>
</dbReference>
<dbReference type="PRINTS" id="PR00344">
    <property type="entry name" value="BCTRLSENSOR"/>
</dbReference>
<feature type="transmembrane region" description="Helical" evidence="16">
    <location>
        <begin position="35"/>
        <end position="51"/>
    </location>
</feature>
<dbReference type="GO" id="GO:0000155">
    <property type="term" value="F:phosphorelay sensor kinase activity"/>
    <property type="evidence" value="ECO:0007669"/>
    <property type="project" value="InterPro"/>
</dbReference>
<evidence type="ECO:0000256" key="5">
    <source>
        <dbReference type="ARBA" id="ARBA00017322"/>
    </source>
</evidence>
<keyword evidence="6" id="KW-0479">Metal-binding</keyword>
<dbReference type="GO" id="GO:0046983">
    <property type="term" value="F:protein dimerization activity"/>
    <property type="evidence" value="ECO:0007669"/>
    <property type="project" value="InterPro"/>
</dbReference>
<evidence type="ECO:0000259" key="17">
    <source>
        <dbReference type="SMART" id="SM00387"/>
    </source>
</evidence>
<dbReference type="InterPro" id="IPR003594">
    <property type="entry name" value="HATPase_dom"/>
</dbReference>
<gene>
    <name evidence="18" type="ORF">ETD83_18900</name>
</gene>
<dbReference type="GO" id="GO:0016020">
    <property type="term" value="C:membrane"/>
    <property type="evidence" value="ECO:0007669"/>
    <property type="project" value="InterPro"/>
</dbReference>
<evidence type="ECO:0000256" key="8">
    <source>
        <dbReference type="ARBA" id="ARBA00022679"/>
    </source>
</evidence>
<protein>
    <recommendedName>
        <fullName evidence="5">Oxygen sensor histidine kinase NreB</fullName>
        <ecNumber evidence="4">2.7.13.3</ecNumber>
    </recommendedName>
    <alternativeName>
        <fullName evidence="14">Nitrogen regulation protein B</fullName>
    </alternativeName>
</protein>
<dbReference type="PANTHER" id="PTHR24421:SF62">
    <property type="entry name" value="SENSORY TRANSDUCTION HISTIDINE KINASE"/>
    <property type="match status" value="1"/>
</dbReference>
<keyword evidence="11" id="KW-0902">Two-component regulatory system</keyword>
<keyword evidence="19" id="KW-1185">Reference proteome</keyword>
<keyword evidence="16" id="KW-0472">Membrane</keyword>
<feature type="domain" description="Histidine kinase/HSP90-like ATPase" evidence="17">
    <location>
        <begin position="295"/>
        <end position="386"/>
    </location>
</feature>
<keyword evidence="9 18" id="KW-0418">Kinase</keyword>
<dbReference type="InterPro" id="IPR004358">
    <property type="entry name" value="Sig_transdc_His_kin-like_C"/>
</dbReference>
<evidence type="ECO:0000313" key="18">
    <source>
        <dbReference type="EMBL" id="TMQ98928.1"/>
    </source>
</evidence>
<dbReference type="Gene3D" id="1.20.5.1930">
    <property type="match status" value="1"/>
</dbReference>
<dbReference type="SUPFAM" id="SSF55874">
    <property type="entry name" value="ATPase domain of HSP90 chaperone/DNA topoisomerase II/histidine kinase"/>
    <property type="match status" value="1"/>
</dbReference>
<evidence type="ECO:0000256" key="7">
    <source>
        <dbReference type="ARBA" id="ARBA00022490"/>
    </source>
</evidence>